<feature type="domain" description="DnaB/C C-terminal" evidence="2">
    <location>
        <begin position="119"/>
        <end position="185"/>
    </location>
</feature>
<reference evidence="3" key="1">
    <citation type="submission" date="2022-02" db="EMBL/GenBank/DDBJ databases">
        <title>Crop Bioprotection Bacillus Genome Sequencing.</title>
        <authorList>
            <person name="Dunlap C."/>
        </authorList>
    </citation>
    <scope>NUCLEOTIDE SEQUENCE</scope>
    <source>
        <strain evidence="3">M18B4</strain>
    </source>
</reference>
<comment type="caution">
    <text evidence="3">The sequence shown here is derived from an EMBL/GenBank/DDBJ whole genome shotgun (WGS) entry which is preliminary data.</text>
</comment>
<gene>
    <name evidence="3" type="ORF">MOC45_15325</name>
</gene>
<organism evidence="3 4">
    <name type="scientific">Bacillus spizizenii</name>
    <name type="common">Bacillus subtilis subsp. spizizenii</name>
    <dbReference type="NCBI Taxonomy" id="96241"/>
    <lineage>
        <taxon>Bacteria</taxon>
        <taxon>Bacillati</taxon>
        <taxon>Bacillota</taxon>
        <taxon>Bacilli</taxon>
        <taxon>Bacillales</taxon>
        <taxon>Bacillaceae</taxon>
        <taxon>Bacillus</taxon>
    </lineage>
</organism>
<dbReference type="AlphaFoldDB" id="A0A9Q4DQT0"/>
<dbReference type="EMBL" id="JALANJ010000023">
    <property type="protein sequence ID" value="MCY8121943.1"/>
    <property type="molecule type" value="Genomic_DNA"/>
</dbReference>
<proteinExistence type="inferred from homology"/>
<accession>A0A9Q4DQT0</accession>
<dbReference type="InterPro" id="IPR006343">
    <property type="entry name" value="DnaB/C_C"/>
</dbReference>
<dbReference type="InterPro" id="IPR036390">
    <property type="entry name" value="WH_DNA-bd_sf"/>
</dbReference>
<dbReference type="SUPFAM" id="SSF46785">
    <property type="entry name" value="Winged helix' DNA-binding domain"/>
    <property type="match status" value="1"/>
</dbReference>
<dbReference type="SUPFAM" id="SSF158499">
    <property type="entry name" value="DnaD domain-like"/>
    <property type="match status" value="1"/>
</dbReference>
<dbReference type="Gene3D" id="1.10.10.630">
    <property type="entry name" value="DnaD domain-like"/>
    <property type="match status" value="1"/>
</dbReference>
<dbReference type="Pfam" id="PF07261">
    <property type="entry name" value="DnaB_2"/>
    <property type="match status" value="1"/>
</dbReference>
<dbReference type="Proteomes" id="UP001070352">
    <property type="component" value="Unassembled WGS sequence"/>
</dbReference>
<comment type="similarity">
    <text evidence="1">Belongs to the DnaB/DnaD family.</text>
</comment>
<sequence length="225" mass="26326">MVIPRLPFEEFRDEKIYDHLFKRAEYRPNQELELGQTIIKVVELAKDFNWSAAQIKYSLDRMEKQGYIKLHRLPQKRGFIVTILHYADYIQLGNYMKKKALEPAEIEHQEVDDKMKNAFELYENKVARSVGPIEAQRIGYMVDDYGEEKVMEAIKTAFQLKGKSASLSYVQAILSNPFTQKRKEKQYGYKQSSQYRHRIPKDHAGTSGKVCPLFGNKTGRIRRKG</sequence>
<dbReference type="InterPro" id="IPR034829">
    <property type="entry name" value="DnaD-like_sf"/>
</dbReference>
<evidence type="ECO:0000256" key="1">
    <source>
        <dbReference type="ARBA" id="ARBA00093462"/>
    </source>
</evidence>
<evidence type="ECO:0000313" key="4">
    <source>
        <dbReference type="Proteomes" id="UP001070352"/>
    </source>
</evidence>
<protein>
    <submittedName>
        <fullName evidence="3">DnaD domain protein</fullName>
    </submittedName>
</protein>
<name>A0A9Q4DQT0_BACSC</name>
<evidence type="ECO:0000313" key="3">
    <source>
        <dbReference type="EMBL" id="MCY8121943.1"/>
    </source>
</evidence>
<evidence type="ECO:0000259" key="2">
    <source>
        <dbReference type="Pfam" id="PF07261"/>
    </source>
</evidence>